<dbReference type="AlphaFoldDB" id="A0A6G7YDB7"/>
<proteinExistence type="predicted"/>
<sequence>MSALPADSLPSLIPAAPYRIDVHCHHIPDFYRLSLAEHGIVTAGGIPVPAWTPEYALAFMTEYGIQTQVVSLSEPGVGYLPAAAERLSMARKVNDYTRDTLIGGSALLKDRFGGFAVLPLGRSLSRADVRNAADEARRAVTHLGMEGVGLFSSYGPHYLGDPRLEPLMRTLNELGALVFVHPVTPPNFPDLRLPTFLYEFPFDTTRAAVSMAYRQVYTRWPRIRWIFAHAGGTLPFVATRARDLQRRRGLAPTLFRRRFDGRNLDFSTHYYDTALSPARSAVQAAVRVAPRSHLLFATDWPFAGPVFVVPGDPAPQLSESFDARQRREVERGNALTLMPRLTRRLENS</sequence>
<evidence type="ECO:0000313" key="3">
    <source>
        <dbReference type="EMBL" id="QIK74719.1"/>
    </source>
</evidence>
<dbReference type="Gene3D" id="3.20.20.140">
    <property type="entry name" value="Metal-dependent hydrolases"/>
    <property type="match status" value="1"/>
</dbReference>
<dbReference type="EMBL" id="CP049866">
    <property type="protein sequence ID" value="QIK74719.1"/>
    <property type="molecule type" value="Genomic_DNA"/>
</dbReference>
<evidence type="ECO:0000256" key="1">
    <source>
        <dbReference type="ARBA" id="ARBA00023239"/>
    </source>
</evidence>
<keyword evidence="3" id="KW-0378">Hydrolase</keyword>
<keyword evidence="4" id="KW-1185">Reference proteome</keyword>
<dbReference type="KEGG" id="npi:G7071_04070"/>
<evidence type="ECO:0000313" key="4">
    <source>
        <dbReference type="Proteomes" id="UP000502035"/>
    </source>
</evidence>
<dbReference type="GO" id="GO:0005737">
    <property type="term" value="C:cytoplasm"/>
    <property type="evidence" value="ECO:0007669"/>
    <property type="project" value="TreeGrafter"/>
</dbReference>
<protein>
    <submittedName>
        <fullName evidence="3">Amidohydrolase</fullName>
    </submittedName>
</protein>
<feature type="domain" description="Amidohydrolase-related" evidence="2">
    <location>
        <begin position="20"/>
        <end position="337"/>
    </location>
</feature>
<dbReference type="SUPFAM" id="SSF51556">
    <property type="entry name" value="Metallo-dependent hydrolases"/>
    <property type="match status" value="1"/>
</dbReference>
<dbReference type="InterPro" id="IPR006680">
    <property type="entry name" value="Amidohydro-rel"/>
</dbReference>
<dbReference type="CDD" id="cd01292">
    <property type="entry name" value="metallo-dependent_hydrolases"/>
    <property type="match status" value="1"/>
</dbReference>
<organism evidence="3 4">
    <name type="scientific">Nocardioides piscis</name>
    <dbReference type="NCBI Taxonomy" id="2714938"/>
    <lineage>
        <taxon>Bacteria</taxon>
        <taxon>Bacillati</taxon>
        <taxon>Actinomycetota</taxon>
        <taxon>Actinomycetes</taxon>
        <taxon>Propionibacteriales</taxon>
        <taxon>Nocardioidaceae</taxon>
        <taxon>Nocardioides</taxon>
    </lineage>
</organism>
<evidence type="ECO:0000259" key="2">
    <source>
        <dbReference type="Pfam" id="PF04909"/>
    </source>
</evidence>
<dbReference type="Proteomes" id="UP000502035">
    <property type="component" value="Chromosome"/>
</dbReference>
<dbReference type="PANTHER" id="PTHR21240:SF28">
    <property type="entry name" value="ISO-OROTATE DECARBOXYLASE (EUROFUNG)"/>
    <property type="match status" value="1"/>
</dbReference>
<dbReference type="GO" id="GO:0016787">
    <property type="term" value="F:hydrolase activity"/>
    <property type="evidence" value="ECO:0007669"/>
    <property type="project" value="UniProtKB-KW"/>
</dbReference>
<dbReference type="GO" id="GO:0016831">
    <property type="term" value="F:carboxy-lyase activity"/>
    <property type="evidence" value="ECO:0007669"/>
    <property type="project" value="InterPro"/>
</dbReference>
<dbReference type="Pfam" id="PF04909">
    <property type="entry name" value="Amidohydro_2"/>
    <property type="match status" value="1"/>
</dbReference>
<gene>
    <name evidence="3" type="ORF">G7071_04070</name>
</gene>
<reference evidence="3 4" key="1">
    <citation type="submission" date="2020-03" db="EMBL/GenBank/DDBJ databases">
        <title>Nocardioides sp. nov., isolated from fish.</title>
        <authorList>
            <person name="Hyun D.-W."/>
            <person name="Bae J.-W."/>
        </authorList>
    </citation>
    <scope>NUCLEOTIDE SEQUENCE [LARGE SCALE GENOMIC DNA]</scope>
    <source>
        <strain evidence="3 4">HDW12A</strain>
    </source>
</reference>
<dbReference type="RefSeq" id="WP_166315184.1">
    <property type="nucleotide sequence ID" value="NZ_CP049866.1"/>
</dbReference>
<dbReference type="PANTHER" id="PTHR21240">
    <property type="entry name" value="2-AMINO-3-CARBOXYLMUCONATE-6-SEMIALDEHYDE DECARBOXYLASE"/>
    <property type="match status" value="1"/>
</dbReference>
<keyword evidence="1" id="KW-0456">Lyase</keyword>
<accession>A0A6G7YDB7</accession>
<dbReference type="GO" id="GO:0019748">
    <property type="term" value="P:secondary metabolic process"/>
    <property type="evidence" value="ECO:0007669"/>
    <property type="project" value="TreeGrafter"/>
</dbReference>
<dbReference type="InterPro" id="IPR032465">
    <property type="entry name" value="ACMSD"/>
</dbReference>
<name>A0A6G7YDB7_9ACTN</name>
<dbReference type="InterPro" id="IPR032466">
    <property type="entry name" value="Metal_Hydrolase"/>
</dbReference>